<evidence type="ECO:0000313" key="2">
    <source>
        <dbReference type="EMBL" id="RHN75334.1"/>
    </source>
</evidence>
<sequence length="61" mass="7279">MLVLCWINQMLHCFFFFLNCLFLCFIIGSASTTLMSNILYTHLYLTNFLSLRFPNFFLKVL</sequence>
<accession>A0A396JE29</accession>
<protein>
    <recommendedName>
        <fullName evidence="3">Transmembrane protein</fullName>
    </recommendedName>
</protein>
<evidence type="ECO:0000256" key="1">
    <source>
        <dbReference type="SAM" id="Phobius"/>
    </source>
</evidence>
<dbReference type="EMBL" id="PSQE01000002">
    <property type="protein sequence ID" value="RHN75334.1"/>
    <property type="molecule type" value="Genomic_DNA"/>
</dbReference>
<gene>
    <name evidence="2" type="ORF">MtrunA17_Chr2g0320041</name>
</gene>
<reference evidence="2" key="1">
    <citation type="journal article" date="2018" name="Nat. Plants">
        <title>Whole-genome landscape of Medicago truncatula symbiotic genes.</title>
        <authorList>
            <person name="Pecrix Y."/>
            <person name="Gamas P."/>
            <person name="Carrere S."/>
        </authorList>
    </citation>
    <scope>NUCLEOTIDE SEQUENCE</scope>
    <source>
        <tissue evidence="2">Leaves</tissue>
    </source>
</reference>
<keyword evidence="1" id="KW-1133">Transmembrane helix</keyword>
<dbReference type="Proteomes" id="UP000265566">
    <property type="component" value="Chromosome 2"/>
</dbReference>
<keyword evidence="1" id="KW-0812">Transmembrane</keyword>
<proteinExistence type="predicted"/>
<evidence type="ECO:0008006" key="3">
    <source>
        <dbReference type="Google" id="ProtNLM"/>
    </source>
</evidence>
<feature type="transmembrane region" description="Helical" evidence="1">
    <location>
        <begin position="6"/>
        <end position="27"/>
    </location>
</feature>
<comment type="caution">
    <text evidence="2">The sequence shown here is derived from an EMBL/GenBank/DDBJ whole genome shotgun (WGS) entry which is preliminary data.</text>
</comment>
<dbReference type="AlphaFoldDB" id="A0A396JE29"/>
<organism evidence="2">
    <name type="scientific">Medicago truncatula</name>
    <name type="common">Barrel medic</name>
    <name type="synonym">Medicago tribuloides</name>
    <dbReference type="NCBI Taxonomy" id="3880"/>
    <lineage>
        <taxon>Eukaryota</taxon>
        <taxon>Viridiplantae</taxon>
        <taxon>Streptophyta</taxon>
        <taxon>Embryophyta</taxon>
        <taxon>Tracheophyta</taxon>
        <taxon>Spermatophyta</taxon>
        <taxon>Magnoliopsida</taxon>
        <taxon>eudicotyledons</taxon>
        <taxon>Gunneridae</taxon>
        <taxon>Pentapetalae</taxon>
        <taxon>rosids</taxon>
        <taxon>fabids</taxon>
        <taxon>Fabales</taxon>
        <taxon>Fabaceae</taxon>
        <taxon>Papilionoideae</taxon>
        <taxon>50 kb inversion clade</taxon>
        <taxon>NPAAA clade</taxon>
        <taxon>Hologalegina</taxon>
        <taxon>IRL clade</taxon>
        <taxon>Trifolieae</taxon>
        <taxon>Medicago</taxon>
    </lineage>
</organism>
<dbReference type="Gramene" id="rna11518">
    <property type="protein sequence ID" value="RHN75334.1"/>
    <property type="gene ID" value="gene11518"/>
</dbReference>
<keyword evidence="1" id="KW-0472">Membrane</keyword>
<name>A0A396JE29_MEDTR</name>